<gene>
    <name evidence="1" type="ORF">GXW79_18155</name>
</gene>
<evidence type="ECO:0000313" key="1">
    <source>
        <dbReference type="EMBL" id="MBR0657005.1"/>
    </source>
</evidence>
<evidence type="ECO:0008006" key="3">
    <source>
        <dbReference type="Google" id="ProtNLM"/>
    </source>
</evidence>
<proteinExistence type="predicted"/>
<dbReference type="RefSeq" id="WP_211875873.1">
    <property type="nucleotide sequence ID" value="NZ_JAAEDH010000025.1"/>
</dbReference>
<organism evidence="1 2">
    <name type="scientific">Plastoroseomonas arctica</name>
    <dbReference type="NCBI Taxonomy" id="1509237"/>
    <lineage>
        <taxon>Bacteria</taxon>
        <taxon>Pseudomonadati</taxon>
        <taxon>Pseudomonadota</taxon>
        <taxon>Alphaproteobacteria</taxon>
        <taxon>Acetobacterales</taxon>
        <taxon>Acetobacteraceae</taxon>
        <taxon>Plastoroseomonas</taxon>
    </lineage>
</organism>
<reference evidence="1" key="1">
    <citation type="submission" date="2020-01" db="EMBL/GenBank/DDBJ databases">
        <authorList>
            <person name="Rat A."/>
        </authorList>
    </citation>
    <scope>NUCLEOTIDE SEQUENCE</scope>
    <source>
        <strain evidence="1">LMG 28251</strain>
    </source>
</reference>
<evidence type="ECO:0000313" key="2">
    <source>
        <dbReference type="Proteomes" id="UP001196068"/>
    </source>
</evidence>
<reference evidence="1" key="2">
    <citation type="journal article" date="2021" name="Syst. Appl. Microbiol.">
        <title>Roseomonas hellenica sp. nov., isolated from roots of wild-growing Alkanna tinctoria.</title>
        <authorList>
            <person name="Rat A."/>
            <person name="Naranjo H.D."/>
            <person name="Lebbe L."/>
            <person name="Cnockaert M."/>
            <person name="Krigas N."/>
            <person name="Grigoriadou K."/>
            <person name="Maloupa E."/>
            <person name="Willems A."/>
        </authorList>
    </citation>
    <scope>NUCLEOTIDE SEQUENCE</scope>
    <source>
        <strain evidence="1">LMG 28251</strain>
    </source>
</reference>
<comment type="caution">
    <text evidence="1">The sequence shown here is derived from an EMBL/GenBank/DDBJ whole genome shotgun (WGS) entry which is preliminary data.</text>
</comment>
<protein>
    <recommendedName>
        <fullName evidence="3">DUF2589 domain-containing protein</fullName>
    </recommendedName>
</protein>
<name>A0AAF1K5W0_9PROT</name>
<keyword evidence="2" id="KW-1185">Reference proteome</keyword>
<sequence>MAIGQELLDIPFADMVRNLAAAVAEGQLSLDQSSMATLQFLADEANGIAIIPEIIETIAPAKLNTTANGQPVEIDTVSVTSVPSPPVKMTLLQAGIVPTFYQFTEASIEVKLSISMKRTGPQETNARPGFVNRTVMAFGSPVNFRSANTFSYTAEGSSVLRVTMKPVPPPVRLLPDIVSVNATLTPPSVTRTTR</sequence>
<dbReference type="Proteomes" id="UP001196068">
    <property type="component" value="Unassembled WGS sequence"/>
</dbReference>
<accession>A0AAF1K5W0</accession>
<dbReference type="EMBL" id="JAAEDH010000025">
    <property type="protein sequence ID" value="MBR0657005.1"/>
    <property type="molecule type" value="Genomic_DNA"/>
</dbReference>
<dbReference type="AlphaFoldDB" id="A0AAF1K5W0"/>